<feature type="compositionally biased region" description="Basic and acidic residues" evidence="1">
    <location>
        <begin position="121"/>
        <end position="133"/>
    </location>
</feature>
<feature type="compositionally biased region" description="Basic and acidic residues" evidence="1">
    <location>
        <begin position="8"/>
        <end position="25"/>
    </location>
</feature>
<dbReference type="AlphaFoldDB" id="A0A8J8WL12"/>
<gene>
    <name evidence="2" type="ORF">GWK47_026803</name>
</gene>
<name>A0A8J8WL12_CHIOP</name>
<evidence type="ECO:0000313" key="2">
    <source>
        <dbReference type="EMBL" id="KAG0695746.1"/>
    </source>
</evidence>
<evidence type="ECO:0000256" key="1">
    <source>
        <dbReference type="SAM" id="MobiDB-lite"/>
    </source>
</evidence>
<sequence>MAPGDLYQQERDPKGSPSRAAEKPFPKVSLRAAPPPRLVVYNENSGAQPPSPNPHRKLYKKQPNPPKPAGFAEGVSRARQVSQRGPGGRVVGVVSSLSKPHTPPRPAVEECQDGSWPPRPDPAHPKPHPEGERPQTGVSPARGLQPQLLLATQTFPATASTHRVEGCPGRRPGGETRRADPPSSSPGIGRRRGKKRGRHSCRDGRGWASPFWLMPGLPGGGPGLLANPARPFGWGRGPCHPVEGGRYFRALPQKPGTHQTRPISLSAARLKTQRMVLSPKCVAVGALPPSRVFGFTPRRGAKAYPPPPCPTQAQKLRA</sequence>
<accession>A0A8J8WL12</accession>
<feature type="region of interest" description="Disordered" evidence="1">
    <location>
        <begin position="1"/>
        <end position="204"/>
    </location>
</feature>
<protein>
    <submittedName>
        <fullName evidence="2">Uncharacterized protein</fullName>
    </submittedName>
</protein>
<organism evidence="2 3">
    <name type="scientific">Chionoecetes opilio</name>
    <name type="common">Atlantic snow crab</name>
    <name type="synonym">Cancer opilio</name>
    <dbReference type="NCBI Taxonomy" id="41210"/>
    <lineage>
        <taxon>Eukaryota</taxon>
        <taxon>Metazoa</taxon>
        <taxon>Ecdysozoa</taxon>
        <taxon>Arthropoda</taxon>
        <taxon>Crustacea</taxon>
        <taxon>Multicrustacea</taxon>
        <taxon>Malacostraca</taxon>
        <taxon>Eumalacostraca</taxon>
        <taxon>Eucarida</taxon>
        <taxon>Decapoda</taxon>
        <taxon>Pleocyemata</taxon>
        <taxon>Brachyura</taxon>
        <taxon>Eubrachyura</taxon>
        <taxon>Majoidea</taxon>
        <taxon>Majidae</taxon>
        <taxon>Chionoecetes</taxon>
    </lineage>
</organism>
<reference evidence="2" key="1">
    <citation type="submission" date="2020-07" db="EMBL/GenBank/DDBJ databases">
        <title>The High-quality genome of the commercially important snow crab, Chionoecetes opilio.</title>
        <authorList>
            <person name="Jeong J.-H."/>
            <person name="Ryu S."/>
        </authorList>
    </citation>
    <scope>NUCLEOTIDE SEQUENCE</scope>
    <source>
        <strain evidence="2">MADBK_172401_WGS</strain>
        <tissue evidence="2">Digestive gland</tissue>
    </source>
</reference>
<dbReference type="EMBL" id="JACEEZ010025970">
    <property type="protein sequence ID" value="KAG0695746.1"/>
    <property type="molecule type" value="Genomic_DNA"/>
</dbReference>
<evidence type="ECO:0000313" key="3">
    <source>
        <dbReference type="Proteomes" id="UP000770661"/>
    </source>
</evidence>
<proteinExistence type="predicted"/>
<feature type="compositionally biased region" description="Polar residues" evidence="1">
    <location>
        <begin position="150"/>
        <end position="161"/>
    </location>
</feature>
<feature type="compositionally biased region" description="Basic residues" evidence="1">
    <location>
        <begin position="189"/>
        <end position="199"/>
    </location>
</feature>
<dbReference type="Proteomes" id="UP000770661">
    <property type="component" value="Unassembled WGS sequence"/>
</dbReference>
<comment type="caution">
    <text evidence="2">The sequence shown here is derived from an EMBL/GenBank/DDBJ whole genome shotgun (WGS) entry which is preliminary data.</text>
</comment>
<feature type="region of interest" description="Disordered" evidence="1">
    <location>
        <begin position="296"/>
        <end position="318"/>
    </location>
</feature>
<keyword evidence="3" id="KW-1185">Reference proteome</keyword>